<dbReference type="OrthoDB" id="2971460at2"/>
<dbReference type="RefSeq" id="WP_095308931.1">
    <property type="nucleotide sequence ID" value="NZ_JAMAWL010000001.1"/>
</dbReference>
<evidence type="ECO:0000256" key="1">
    <source>
        <dbReference type="SAM" id="MobiDB-lite"/>
    </source>
</evidence>
<keyword evidence="2" id="KW-0472">Membrane</keyword>
<organism evidence="3 4">
    <name type="scientific">Oceanobacillus profundus</name>
    <dbReference type="NCBI Taxonomy" id="372463"/>
    <lineage>
        <taxon>Bacteria</taxon>
        <taxon>Bacillati</taxon>
        <taxon>Bacillota</taxon>
        <taxon>Bacilli</taxon>
        <taxon>Bacillales</taxon>
        <taxon>Bacillaceae</taxon>
        <taxon>Oceanobacillus</taxon>
    </lineage>
</organism>
<proteinExistence type="predicted"/>
<evidence type="ECO:0000313" key="4">
    <source>
        <dbReference type="Proteomes" id="UP000285456"/>
    </source>
</evidence>
<reference evidence="3 4" key="1">
    <citation type="journal article" date="2007" name="Int. J. Syst. Evol. Microbiol.">
        <title>Oceanobacillus profundus sp. nov., isolated from a deep-sea sediment core.</title>
        <authorList>
            <person name="Kim Y.G."/>
            <person name="Choi D.H."/>
            <person name="Hyun S."/>
            <person name="Cho B.C."/>
        </authorList>
    </citation>
    <scope>NUCLEOTIDE SEQUENCE [LARGE SCALE GENOMIC DNA]</scope>
    <source>
        <strain evidence="3 4">DSM 18246</strain>
    </source>
</reference>
<keyword evidence="2" id="KW-1133">Transmembrane helix</keyword>
<keyword evidence="2" id="KW-0812">Transmembrane</keyword>
<name>A0A417YFN7_9BACI</name>
<feature type="transmembrane region" description="Helical" evidence="2">
    <location>
        <begin position="73"/>
        <end position="94"/>
    </location>
</feature>
<dbReference type="Proteomes" id="UP000285456">
    <property type="component" value="Unassembled WGS sequence"/>
</dbReference>
<evidence type="ECO:0000313" key="3">
    <source>
        <dbReference type="EMBL" id="RHW31558.1"/>
    </source>
</evidence>
<keyword evidence="4" id="KW-1185">Reference proteome</keyword>
<protein>
    <submittedName>
        <fullName evidence="3">Sulfite exporter TauE/SafE family protein</fullName>
    </submittedName>
</protein>
<dbReference type="AlphaFoldDB" id="A0A417YFN7"/>
<gene>
    <name evidence="3" type="ORF">D1B32_12615</name>
</gene>
<feature type="compositionally biased region" description="Basic and acidic residues" evidence="1">
    <location>
        <begin position="37"/>
        <end position="46"/>
    </location>
</feature>
<evidence type="ECO:0000256" key="2">
    <source>
        <dbReference type="SAM" id="Phobius"/>
    </source>
</evidence>
<feature type="compositionally biased region" description="Polar residues" evidence="1">
    <location>
        <begin position="27"/>
        <end position="36"/>
    </location>
</feature>
<accession>A0A417YFN7</accession>
<dbReference type="EMBL" id="QWEH01000008">
    <property type="protein sequence ID" value="RHW31558.1"/>
    <property type="molecule type" value="Genomic_DNA"/>
</dbReference>
<comment type="caution">
    <text evidence="3">The sequence shown here is derived from an EMBL/GenBank/DDBJ whole genome shotgun (WGS) entry which is preliminary data.</text>
</comment>
<sequence>MNVKSEEPKDQADELRQLFQEIEDGQSTEQRVGNKNSEQESEAKRDIDILNLPPRKEIHSKDSRTSLKLSGPLIRLLFVIFILIVGLAGAYYIWGNELWVLIQNLS</sequence>
<feature type="region of interest" description="Disordered" evidence="1">
    <location>
        <begin position="22"/>
        <end position="46"/>
    </location>
</feature>